<accession>A0A5J4VDK5</accession>
<sequence length="98" mass="10935">GCSLMVVTGIFVVNFGVSKFTNSLGSDGSGRMPVRAPNILEPQQHLNKEVNQGDMGITNRYPRLPRRPDNDNQNPFVTKYLSADPMDKILIFQQNTII</sequence>
<dbReference type="EMBL" id="SNRW01007819">
    <property type="protein sequence ID" value="KAA6380567.1"/>
    <property type="molecule type" value="Genomic_DNA"/>
</dbReference>
<gene>
    <name evidence="2" type="ORF">EZS28_023905</name>
</gene>
<evidence type="ECO:0000313" key="2">
    <source>
        <dbReference type="EMBL" id="KAA6380567.1"/>
    </source>
</evidence>
<proteinExistence type="predicted"/>
<comment type="caution">
    <text evidence="2">The sequence shown here is derived from an EMBL/GenBank/DDBJ whole genome shotgun (WGS) entry which is preliminary data.</text>
</comment>
<organism evidence="2 3">
    <name type="scientific">Streblomastix strix</name>
    <dbReference type="NCBI Taxonomy" id="222440"/>
    <lineage>
        <taxon>Eukaryota</taxon>
        <taxon>Metamonada</taxon>
        <taxon>Preaxostyla</taxon>
        <taxon>Oxymonadida</taxon>
        <taxon>Streblomastigidae</taxon>
        <taxon>Streblomastix</taxon>
    </lineage>
</organism>
<feature type="non-terminal residue" evidence="2">
    <location>
        <position position="1"/>
    </location>
</feature>
<reference evidence="2 3" key="1">
    <citation type="submission" date="2019-03" db="EMBL/GenBank/DDBJ databases">
        <title>Single cell metagenomics reveals metabolic interactions within the superorganism composed of flagellate Streblomastix strix and complex community of Bacteroidetes bacteria on its surface.</title>
        <authorList>
            <person name="Treitli S.C."/>
            <person name="Kolisko M."/>
            <person name="Husnik F."/>
            <person name="Keeling P."/>
            <person name="Hampl V."/>
        </authorList>
    </citation>
    <scope>NUCLEOTIDE SEQUENCE [LARGE SCALE GENOMIC DNA]</scope>
    <source>
        <strain evidence="2">ST1C</strain>
    </source>
</reference>
<name>A0A5J4VDK5_9EUKA</name>
<dbReference type="Proteomes" id="UP000324800">
    <property type="component" value="Unassembled WGS sequence"/>
</dbReference>
<dbReference type="AlphaFoldDB" id="A0A5J4VDK5"/>
<protein>
    <submittedName>
        <fullName evidence="2">Uncharacterized protein</fullName>
    </submittedName>
</protein>
<feature type="region of interest" description="Disordered" evidence="1">
    <location>
        <begin position="51"/>
        <end position="75"/>
    </location>
</feature>
<evidence type="ECO:0000256" key="1">
    <source>
        <dbReference type="SAM" id="MobiDB-lite"/>
    </source>
</evidence>
<evidence type="ECO:0000313" key="3">
    <source>
        <dbReference type="Proteomes" id="UP000324800"/>
    </source>
</evidence>